<evidence type="ECO:0000313" key="8">
    <source>
        <dbReference type="EMBL" id="MBL7628445.1"/>
    </source>
</evidence>
<accession>A0A937RDI6</accession>
<dbReference type="InterPro" id="IPR011032">
    <property type="entry name" value="GroES-like_sf"/>
</dbReference>
<dbReference type="Pfam" id="PF00107">
    <property type="entry name" value="ADH_zinc_N"/>
    <property type="match status" value="1"/>
</dbReference>
<feature type="domain" description="Alcohol dehydrogenase-like C-terminal" evidence="6">
    <location>
        <begin position="169"/>
        <end position="287"/>
    </location>
</feature>
<protein>
    <submittedName>
        <fullName evidence="8">Alcohol dehydrogenase catalytic domain-containing protein</fullName>
    </submittedName>
</protein>
<dbReference type="EMBL" id="JAEACQ010000187">
    <property type="protein sequence ID" value="MBL7628445.1"/>
    <property type="molecule type" value="Genomic_DNA"/>
</dbReference>
<dbReference type="InterPro" id="IPR013149">
    <property type="entry name" value="ADH-like_C"/>
</dbReference>
<comment type="cofactor">
    <cofactor evidence="1 5">
        <name>Zn(2+)</name>
        <dbReference type="ChEBI" id="CHEBI:29105"/>
    </cofactor>
</comment>
<comment type="caution">
    <text evidence="8">The sequence shown here is derived from an EMBL/GenBank/DDBJ whole genome shotgun (WGS) entry which is preliminary data.</text>
</comment>
<evidence type="ECO:0000313" key="9">
    <source>
        <dbReference type="Proteomes" id="UP000604475"/>
    </source>
</evidence>
<dbReference type="GO" id="GO:0016491">
    <property type="term" value="F:oxidoreductase activity"/>
    <property type="evidence" value="ECO:0007669"/>
    <property type="project" value="UniProtKB-KW"/>
</dbReference>
<dbReference type="SUPFAM" id="SSF51735">
    <property type="entry name" value="NAD(P)-binding Rossmann-fold domains"/>
    <property type="match status" value="1"/>
</dbReference>
<dbReference type="Proteomes" id="UP000604475">
    <property type="component" value="Unassembled WGS sequence"/>
</dbReference>
<dbReference type="PANTHER" id="PTHR43401">
    <property type="entry name" value="L-THREONINE 3-DEHYDROGENASE"/>
    <property type="match status" value="1"/>
</dbReference>
<dbReference type="Gene3D" id="3.40.50.720">
    <property type="entry name" value="NAD(P)-binding Rossmann-like Domain"/>
    <property type="match status" value="1"/>
</dbReference>
<evidence type="ECO:0000256" key="4">
    <source>
        <dbReference type="ARBA" id="ARBA00023002"/>
    </source>
</evidence>
<evidence type="ECO:0000259" key="7">
    <source>
        <dbReference type="Pfam" id="PF08240"/>
    </source>
</evidence>
<dbReference type="InterPro" id="IPR002328">
    <property type="entry name" value="ADH_Zn_CS"/>
</dbReference>
<name>A0A937RDI6_9ACTN</name>
<keyword evidence="3 5" id="KW-0862">Zinc</keyword>
<dbReference type="SUPFAM" id="SSF50129">
    <property type="entry name" value="GroES-like"/>
    <property type="match status" value="1"/>
</dbReference>
<evidence type="ECO:0000259" key="6">
    <source>
        <dbReference type="Pfam" id="PF00107"/>
    </source>
</evidence>
<feature type="domain" description="Alcohol dehydrogenase-like N-terminal" evidence="7">
    <location>
        <begin position="23"/>
        <end position="130"/>
    </location>
</feature>
<evidence type="ECO:0000256" key="1">
    <source>
        <dbReference type="ARBA" id="ARBA00001947"/>
    </source>
</evidence>
<evidence type="ECO:0000256" key="3">
    <source>
        <dbReference type="ARBA" id="ARBA00022833"/>
    </source>
</evidence>
<dbReference type="Gene3D" id="3.90.180.10">
    <property type="entry name" value="Medium-chain alcohol dehydrogenases, catalytic domain"/>
    <property type="match status" value="1"/>
</dbReference>
<evidence type="ECO:0000256" key="5">
    <source>
        <dbReference type="RuleBase" id="RU361277"/>
    </source>
</evidence>
<dbReference type="PROSITE" id="PS00059">
    <property type="entry name" value="ADH_ZINC"/>
    <property type="match status" value="1"/>
</dbReference>
<sequence length="331" mass="33511">MRVAALTADHHFEVVTVDDPTPGPDELVVAVGACGICGSDLKSYSALPAGSVLGHEFCGEVVAAGTRARETWREGQFVAAMPVRACGRCRWCLADEPAHCERADLLGVGGAAGAFAELVRVDANLAVALPTSVGDVGAAVEPLAVGLHAAVTAGIRPGDRVLVLGGGSVGTAVTVWARRLGAVEVVVSDPAAPRRDGAAAFGATGTHDPADGAPPTGFDVVVECVGAPNLIQTALDAAAVHGRVVVAGVCMKPDPILPLTALLKELEVRFAVYYRRGEFRAAAALVASGQLDPDALRATAVGLDGLDAAFARLLSGDAGRKVVVRPSASPA</sequence>
<proteinExistence type="inferred from homology"/>
<organism evidence="8 9">
    <name type="scientific">Frankia nepalensis</name>
    <dbReference type="NCBI Taxonomy" id="1836974"/>
    <lineage>
        <taxon>Bacteria</taxon>
        <taxon>Bacillati</taxon>
        <taxon>Actinomycetota</taxon>
        <taxon>Actinomycetes</taxon>
        <taxon>Frankiales</taxon>
        <taxon>Frankiaceae</taxon>
        <taxon>Frankia</taxon>
    </lineage>
</organism>
<gene>
    <name evidence="8" type="ORF">I7412_15050</name>
</gene>
<dbReference type="AlphaFoldDB" id="A0A937RDI6"/>
<dbReference type="GO" id="GO:0008270">
    <property type="term" value="F:zinc ion binding"/>
    <property type="evidence" value="ECO:0007669"/>
    <property type="project" value="InterPro"/>
</dbReference>
<dbReference type="PANTHER" id="PTHR43401:SF2">
    <property type="entry name" value="L-THREONINE 3-DEHYDROGENASE"/>
    <property type="match status" value="1"/>
</dbReference>
<keyword evidence="4" id="KW-0560">Oxidoreductase</keyword>
<keyword evidence="9" id="KW-1185">Reference proteome</keyword>
<dbReference type="InterPro" id="IPR050129">
    <property type="entry name" value="Zn_alcohol_dh"/>
</dbReference>
<dbReference type="InterPro" id="IPR013154">
    <property type="entry name" value="ADH-like_N"/>
</dbReference>
<comment type="similarity">
    <text evidence="5">Belongs to the zinc-containing alcohol dehydrogenase family.</text>
</comment>
<dbReference type="Pfam" id="PF08240">
    <property type="entry name" value="ADH_N"/>
    <property type="match status" value="1"/>
</dbReference>
<dbReference type="InterPro" id="IPR036291">
    <property type="entry name" value="NAD(P)-bd_dom_sf"/>
</dbReference>
<dbReference type="RefSeq" id="WP_202999130.1">
    <property type="nucleotide sequence ID" value="NZ_JADWYU010000143.1"/>
</dbReference>
<reference evidence="8" key="1">
    <citation type="submission" date="2020-12" db="EMBL/GenBank/DDBJ databases">
        <title>Genomic characterization of non-nitrogen-fixing Frankia strains.</title>
        <authorList>
            <person name="Carlos-Shanley C."/>
            <person name="Guerra T."/>
            <person name="Hahn D."/>
        </authorList>
    </citation>
    <scope>NUCLEOTIDE SEQUENCE</scope>
    <source>
        <strain evidence="8">CN6</strain>
    </source>
</reference>
<keyword evidence="2 5" id="KW-0479">Metal-binding</keyword>
<evidence type="ECO:0000256" key="2">
    <source>
        <dbReference type="ARBA" id="ARBA00022723"/>
    </source>
</evidence>